<gene>
    <name evidence="1" type="ORF">LCPAC001_00530</name>
</gene>
<protein>
    <submittedName>
        <fullName evidence="1">Uncharacterized protein</fullName>
    </submittedName>
</protein>
<organism evidence="1">
    <name type="scientific">Pithovirus LCPAC001</name>
    <dbReference type="NCBI Taxonomy" id="2506585"/>
    <lineage>
        <taxon>Viruses</taxon>
        <taxon>Pithoviruses</taxon>
    </lineage>
</organism>
<accession>A0A481Z1L2</accession>
<name>A0A481Z1L2_9VIRU</name>
<evidence type="ECO:0000313" key="1">
    <source>
        <dbReference type="EMBL" id="QBK89543.1"/>
    </source>
</evidence>
<reference evidence="1" key="1">
    <citation type="journal article" date="2019" name="MBio">
        <title>Virus Genomes from Deep Sea Sediments Expand the Ocean Megavirome and Support Independent Origins of Viral Gigantism.</title>
        <authorList>
            <person name="Backstrom D."/>
            <person name="Yutin N."/>
            <person name="Jorgensen S.L."/>
            <person name="Dharamshi J."/>
            <person name="Homa F."/>
            <person name="Zaremba-Niedwiedzka K."/>
            <person name="Spang A."/>
            <person name="Wolf Y.I."/>
            <person name="Koonin E.V."/>
            <person name="Ettema T.J."/>
        </authorList>
    </citation>
    <scope>NUCLEOTIDE SEQUENCE</scope>
</reference>
<proteinExistence type="predicted"/>
<sequence>MARTKLTKTIYSEYRGTGFTVEESIKLWKSGINPNTGRRIKLWGQTWMSIMNNNSWCKYVDIPVINTLTKNNYSKSFIEYHNKL</sequence>
<dbReference type="EMBL" id="MK500427">
    <property type="protein sequence ID" value="QBK89543.1"/>
    <property type="molecule type" value="Genomic_DNA"/>
</dbReference>